<dbReference type="PROSITE" id="PS50887">
    <property type="entry name" value="GGDEF"/>
    <property type="match status" value="1"/>
</dbReference>
<feature type="transmembrane region" description="Helical" evidence="5">
    <location>
        <begin position="16"/>
        <end position="35"/>
    </location>
</feature>
<dbReference type="RefSeq" id="WP_408170677.1">
    <property type="nucleotide sequence ID" value="NZ_JAQQFR010000027.1"/>
</dbReference>
<dbReference type="PROSITE" id="PS50113">
    <property type="entry name" value="PAC"/>
    <property type="match status" value="1"/>
</dbReference>
<dbReference type="SUPFAM" id="SSF55785">
    <property type="entry name" value="PYP-like sensor domain (PAS domain)"/>
    <property type="match status" value="1"/>
</dbReference>
<dbReference type="InterPro" id="IPR035919">
    <property type="entry name" value="EAL_sf"/>
</dbReference>
<keyword evidence="2 5" id="KW-0812">Transmembrane</keyword>
<evidence type="ECO:0000259" key="7">
    <source>
        <dbReference type="PROSITE" id="PS50839"/>
    </source>
</evidence>
<dbReference type="InterPro" id="IPR006189">
    <property type="entry name" value="CHASE_dom"/>
</dbReference>
<dbReference type="SUPFAM" id="SSF141868">
    <property type="entry name" value="EAL domain-like"/>
    <property type="match status" value="1"/>
</dbReference>
<keyword evidence="11" id="KW-1185">Reference proteome</keyword>
<keyword evidence="3 5" id="KW-1133">Transmembrane helix</keyword>
<dbReference type="NCBIfam" id="TIGR00254">
    <property type="entry name" value="GGDEF"/>
    <property type="match status" value="1"/>
</dbReference>
<feature type="domain" description="CHASE" evidence="7">
    <location>
        <begin position="140"/>
        <end position="254"/>
    </location>
</feature>
<dbReference type="InterPro" id="IPR000014">
    <property type="entry name" value="PAS"/>
</dbReference>
<evidence type="ECO:0000259" key="6">
    <source>
        <dbReference type="PROSITE" id="PS50113"/>
    </source>
</evidence>
<dbReference type="SMART" id="SM00267">
    <property type="entry name" value="GGDEF"/>
    <property type="match status" value="1"/>
</dbReference>
<evidence type="ECO:0000256" key="1">
    <source>
        <dbReference type="ARBA" id="ARBA00004370"/>
    </source>
</evidence>
<evidence type="ECO:0000313" key="11">
    <source>
        <dbReference type="Proteomes" id="UP001629214"/>
    </source>
</evidence>
<dbReference type="InterPro" id="IPR035965">
    <property type="entry name" value="PAS-like_dom_sf"/>
</dbReference>
<reference evidence="10 11" key="1">
    <citation type="journal article" date="2024" name="Chem. Sci.">
        <title>Discovery of megapolipeptins by genome mining of a Burkholderiales bacteria collection.</title>
        <authorList>
            <person name="Paulo B.S."/>
            <person name="Recchia M.J.J."/>
            <person name="Lee S."/>
            <person name="Fergusson C.H."/>
            <person name="Romanowski S.B."/>
            <person name="Hernandez A."/>
            <person name="Krull N."/>
            <person name="Liu D.Y."/>
            <person name="Cavanagh H."/>
            <person name="Bos A."/>
            <person name="Gray C.A."/>
            <person name="Murphy B.T."/>
            <person name="Linington R.G."/>
            <person name="Eustaquio A.S."/>
        </authorList>
    </citation>
    <scope>NUCLEOTIDE SEQUENCE [LARGE SCALE GENOMIC DNA]</scope>
    <source>
        <strain evidence="10 11">RL21-008-BIB-B</strain>
    </source>
</reference>
<dbReference type="Pfam" id="PF00990">
    <property type="entry name" value="GGDEF"/>
    <property type="match status" value="1"/>
</dbReference>
<evidence type="ECO:0000313" key="10">
    <source>
        <dbReference type="EMBL" id="MFL9881363.1"/>
    </source>
</evidence>
<dbReference type="SMART" id="SM00052">
    <property type="entry name" value="EAL"/>
    <property type="match status" value="1"/>
</dbReference>
<evidence type="ECO:0000259" key="9">
    <source>
        <dbReference type="PROSITE" id="PS50887"/>
    </source>
</evidence>
<proteinExistence type="predicted"/>
<dbReference type="Gene3D" id="3.20.20.450">
    <property type="entry name" value="EAL domain"/>
    <property type="match status" value="1"/>
</dbReference>
<dbReference type="Pfam" id="PF03924">
    <property type="entry name" value="CHASE"/>
    <property type="match status" value="1"/>
</dbReference>
<evidence type="ECO:0000256" key="5">
    <source>
        <dbReference type="SAM" id="Phobius"/>
    </source>
</evidence>
<dbReference type="PROSITE" id="PS50883">
    <property type="entry name" value="EAL"/>
    <property type="match status" value="1"/>
</dbReference>
<keyword evidence="4 5" id="KW-0472">Membrane</keyword>
<dbReference type="InterPro" id="IPR029787">
    <property type="entry name" value="Nucleotide_cyclase"/>
</dbReference>
<name>A0ABW8ZEU6_9BURK</name>
<dbReference type="InterPro" id="IPR043128">
    <property type="entry name" value="Rev_trsase/Diguanyl_cyclase"/>
</dbReference>
<gene>
    <name evidence="10" type="ORF">PQR63_23400</name>
</gene>
<organism evidence="10 11">
    <name type="scientific">Herbaspirillum rhizosphaerae</name>
    <dbReference type="NCBI Taxonomy" id="346179"/>
    <lineage>
        <taxon>Bacteria</taxon>
        <taxon>Pseudomonadati</taxon>
        <taxon>Pseudomonadota</taxon>
        <taxon>Betaproteobacteria</taxon>
        <taxon>Burkholderiales</taxon>
        <taxon>Oxalobacteraceae</taxon>
        <taxon>Herbaspirillum</taxon>
    </lineage>
</organism>
<feature type="domain" description="PAC" evidence="6">
    <location>
        <begin position="443"/>
        <end position="495"/>
    </location>
</feature>
<dbReference type="EMBL" id="JAQQFR010000027">
    <property type="protein sequence ID" value="MFL9881363.1"/>
    <property type="molecule type" value="Genomic_DNA"/>
</dbReference>
<dbReference type="CDD" id="cd01948">
    <property type="entry name" value="EAL"/>
    <property type="match status" value="1"/>
</dbReference>
<dbReference type="InterPro" id="IPR000700">
    <property type="entry name" value="PAS-assoc_C"/>
</dbReference>
<evidence type="ECO:0000259" key="8">
    <source>
        <dbReference type="PROSITE" id="PS50883"/>
    </source>
</evidence>
<comment type="caution">
    <text evidence="10">The sequence shown here is derived from an EMBL/GenBank/DDBJ whole genome shotgun (WGS) entry which is preliminary data.</text>
</comment>
<feature type="domain" description="GGDEF" evidence="9">
    <location>
        <begin position="527"/>
        <end position="665"/>
    </location>
</feature>
<dbReference type="Proteomes" id="UP001629214">
    <property type="component" value="Unassembled WGS sequence"/>
</dbReference>
<evidence type="ECO:0000256" key="2">
    <source>
        <dbReference type="ARBA" id="ARBA00022692"/>
    </source>
</evidence>
<protein>
    <submittedName>
        <fullName evidence="10">EAL domain-containing protein</fullName>
    </submittedName>
</protein>
<dbReference type="PROSITE" id="PS50839">
    <property type="entry name" value="CHASE"/>
    <property type="match status" value="1"/>
</dbReference>
<dbReference type="Gene3D" id="3.30.70.270">
    <property type="match status" value="1"/>
</dbReference>
<sequence length="927" mass="105419">MRSIALYLRNSLSRDFLPLACLFLGVCLTTVMYIWSVKNEGDKARVEFIQNAAEFRTDLSGRIQSYIDILPGLKALSLLEQRPSDLRVRRFVSAISLQERFPGMAFIFIADHIRLDEREEYIFQVRNDQSLRFEGHPNFDITPSGSRTEYLVIRHVFPEDSPTIGYDLYDPSKSYRQEVDEAVSTGNTTATKPLVLARDRNSARIPDNTSIVIREPVYIDDVVPKALKERQRRLQGVVGVAFKTKELITSVLSKDTAAHMHIVIRDLHSSEVDVPIYDNALAKEIDAIGYRGNEIVRSIIHVANREWEIVSTDRVQRYAYWYQPIPLLVLVSGLSVSLLLTLILRILVSRTQVAELAVEDALAQVKRERRALEEAQSIAAIGSWEWDIKHQKLYWSAEMVRIYALTADEFIENPRRFFKCVPVKERKALFQEIRSSILDRKAIRYEHNLMFVDRRNLVLQVNSELQYDAAGQLRAIVGTVQDITDQRTNELEIQRLAFTDPLTNLVNRRLLIEKISTALIQARETDQNGALFFIDLDNFKTVNDAKGHAVGDALLVLAAERLKLLLQNGDTAARLGGDEFVLLVRNLSDTVEDANRVALQIAEAARVSLSRSYLISDVEYQSSASIGITLFNQEEKTYADLFREADIALYKAKSGGKNRVVFFAQSMQKEVEQKLALEHDLEEALQDGQLHIVVQSQFDSQRRRSGGELLLRWMHPSFGNIPPDKFIPLAEESGLIVRVGSWVLENACRTLAIFASRGITDTLSVNVSPRQFRQEEFVSILREMLAKHGAPPSQLILEITEGHLIDDIAHIIQRMQDLTSLGIRFSIDDFGTGYSSLAYLQKLPLYELKIDKSFIRDTLSHPTNTAIVQLILGMAKNLDLRVVAEGVETEDQFDFLVRERCEMMQGFLLGRPVPLETWCQEVLQIDL</sequence>
<accession>A0ABW8ZEU6</accession>
<dbReference type="InterPro" id="IPR001633">
    <property type="entry name" value="EAL_dom"/>
</dbReference>
<dbReference type="InterPro" id="IPR000160">
    <property type="entry name" value="GGDEF_dom"/>
</dbReference>
<evidence type="ECO:0000256" key="4">
    <source>
        <dbReference type="ARBA" id="ARBA00023136"/>
    </source>
</evidence>
<dbReference type="PANTHER" id="PTHR44757:SF2">
    <property type="entry name" value="BIOFILM ARCHITECTURE MAINTENANCE PROTEIN MBAA"/>
    <property type="match status" value="1"/>
</dbReference>
<dbReference type="SMART" id="SM01079">
    <property type="entry name" value="CHASE"/>
    <property type="match status" value="1"/>
</dbReference>
<dbReference type="PANTHER" id="PTHR44757">
    <property type="entry name" value="DIGUANYLATE CYCLASE DGCP"/>
    <property type="match status" value="1"/>
</dbReference>
<dbReference type="InterPro" id="IPR052155">
    <property type="entry name" value="Biofilm_reg_signaling"/>
</dbReference>
<dbReference type="Gene3D" id="3.30.450.350">
    <property type="entry name" value="CHASE domain"/>
    <property type="match status" value="1"/>
</dbReference>
<evidence type="ECO:0000256" key="3">
    <source>
        <dbReference type="ARBA" id="ARBA00022989"/>
    </source>
</evidence>
<dbReference type="Pfam" id="PF00563">
    <property type="entry name" value="EAL"/>
    <property type="match status" value="1"/>
</dbReference>
<dbReference type="CDD" id="cd01949">
    <property type="entry name" value="GGDEF"/>
    <property type="match status" value="1"/>
</dbReference>
<feature type="transmembrane region" description="Helical" evidence="5">
    <location>
        <begin position="327"/>
        <end position="348"/>
    </location>
</feature>
<dbReference type="Gene3D" id="3.30.450.20">
    <property type="entry name" value="PAS domain"/>
    <property type="match status" value="1"/>
</dbReference>
<comment type="subcellular location">
    <subcellularLocation>
        <location evidence="1">Membrane</location>
    </subcellularLocation>
</comment>
<dbReference type="SUPFAM" id="SSF55073">
    <property type="entry name" value="Nucleotide cyclase"/>
    <property type="match status" value="1"/>
</dbReference>
<dbReference type="InterPro" id="IPR042240">
    <property type="entry name" value="CHASE_sf"/>
</dbReference>
<feature type="domain" description="EAL" evidence="8">
    <location>
        <begin position="674"/>
        <end position="926"/>
    </location>
</feature>
<dbReference type="CDD" id="cd00130">
    <property type="entry name" value="PAS"/>
    <property type="match status" value="1"/>
</dbReference>